<reference evidence="1" key="1">
    <citation type="submission" date="2022-05" db="EMBL/GenBank/DDBJ databases">
        <title>Chromosome-level genome of Chaenocephalus aceratus.</title>
        <authorList>
            <person name="Park H."/>
        </authorList>
    </citation>
    <scope>NUCLEOTIDE SEQUENCE</scope>
    <source>
        <strain evidence="1">KU_202001</strain>
    </source>
</reference>
<dbReference type="Proteomes" id="UP001057452">
    <property type="component" value="Chromosome 2"/>
</dbReference>
<name>A0ACB9XWE6_CHAAC</name>
<gene>
    <name evidence="1" type="ORF">KUCAC02_001060</name>
</gene>
<proteinExistence type="predicted"/>
<keyword evidence="2" id="KW-1185">Reference proteome</keyword>
<accession>A0ACB9XWE6</accession>
<feature type="non-terminal residue" evidence="1">
    <location>
        <position position="163"/>
    </location>
</feature>
<comment type="caution">
    <text evidence="1">The sequence shown here is derived from an EMBL/GenBank/DDBJ whole genome shotgun (WGS) entry which is preliminary data.</text>
</comment>
<sequence>LFSYGFRVRLHIPRYKASAQWNHSHLKPGLAVSSRMTPTPNVDLKKDFSHLLLNRYKSVVQVVNQKATAASFSRGRQGREKSVFGADDTAGFRFLRFTQKAEGRKPCWKSFTPSTICSHQKLNSVSPFALEEQRPPPVSTRQAVQQHPPTSTECSDLANTAEG</sequence>
<organism evidence="1 2">
    <name type="scientific">Chaenocephalus aceratus</name>
    <name type="common">Blackfin icefish</name>
    <name type="synonym">Chaenichthys aceratus</name>
    <dbReference type="NCBI Taxonomy" id="36190"/>
    <lineage>
        <taxon>Eukaryota</taxon>
        <taxon>Metazoa</taxon>
        <taxon>Chordata</taxon>
        <taxon>Craniata</taxon>
        <taxon>Vertebrata</taxon>
        <taxon>Euteleostomi</taxon>
        <taxon>Actinopterygii</taxon>
        <taxon>Neopterygii</taxon>
        <taxon>Teleostei</taxon>
        <taxon>Neoteleostei</taxon>
        <taxon>Acanthomorphata</taxon>
        <taxon>Eupercaria</taxon>
        <taxon>Perciformes</taxon>
        <taxon>Notothenioidei</taxon>
        <taxon>Channichthyidae</taxon>
        <taxon>Chaenocephalus</taxon>
    </lineage>
</organism>
<protein>
    <submittedName>
        <fullName evidence="1">Uncharacterized protein</fullName>
    </submittedName>
</protein>
<evidence type="ECO:0000313" key="1">
    <source>
        <dbReference type="EMBL" id="KAI4831521.1"/>
    </source>
</evidence>
<dbReference type="EMBL" id="CM043786">
    <property type="protein sequence ID" value="KAI4831521.1"/>
    <property type="molecule type" value="Genomic_DNA"/>
</dbReference>
<evidence type="ECO:0000313" key="2">
    <source>
        <dbReference type="Proteomes" id="UP001057452"/>
    </source>
</evidence>
<feature type="non-terminal residue" evidence="1">
    <location>
        <position position="1"/>
    </location>
</feature>